<keyword evidence="2" id="KW-0812">Transmembrane</keyword>
<evidence type="ECO:0000313" key="4">
    <source>
        <dbReference type="Proteomes" id="UP000078512"/>
    </source>
</evidence>
<proteinExistence type="predicted"/>
<keyword evidence="2" id="KW-0472">Membrane</keyword>
<dbReference type="EMBL" id="KV442043">
    <property type="protein sequence ID" value="OAQ29047.1"/>
    <property type="molecule type" value="Genomic_DNA"/>
</dbReference>
<dbReference type="OrthoDB" id="2431640at2759"/>
<evidence type="ECO:0000256" key="2">
    <source>
        <dbReference type="SAM" id="Phobius"/>
    </source>
</evidence>
<dbReference type="AlphaFoldDB" id="A0A197JUT0"/>
<accession>A0A197JUT0</accession>
<sequence>MSYNDNSTVLLDCIATNPSSTTLYGITNGLINGEEGFLLVKSLPNPDHLSLGMWSRVSLSQAEPFSYWKMPFGTVDCTVSSMGVFTAFFRNKDYISPKPTDVPVGIRYDPETETWTSITTSFLYGWDTDSAAHLSFYINRNGVDTLVHMFMDDEGSVIRFGVLNETKKYLQLASVWSLNEISGEYTVSNKIDLMPKPWVNQMELPRPGFFRRRRSQGCIKAIYAESHLYMIHHNYDISTNVFIESYPFTDPTAPPSLIRQIFKGPDNFLSSYFFTGTREGITFLGGLGQDNKTTVGQDYTSFTMDIVDGVLQNPIMSTSPFYDITTIFDGNSTKTNGVAVHDNFVTLDGQPPGQTPYVVGLSSEGVYQFSIIGKNGTNSLGSLDVVIPGVFRGTAPRNTTMENVFYRDKDWVRYITKAQVLVIIFGVTAGLFCCIMYRHHREKLKRREAEEKKEQDRQQLQQQRRQQQQQQQQVQYVEMELRGANTGTVKGERRQHYTGTSQQHYYYHDDDDDDDDHLRGGRGRDRRARIL</sequence>
<evidence type="ECO:0000256" key="1">
    <source>
        <dbReference type="SAM" id="MobiDB-lite"/>
    </source>
</evidence>
<keyword evidence="2" id="KW-1133">Transmembrane helix</keyword>
<name>A0A197JUT0_9FUNG</name>
<dbReference type="Proteomes" id="UP000078512">
    <property type="component" value="Unassembled WGS sequence"/>
</dbReference>
<feature type="region of interest" description="Disordered" evidence="1">
    <location>
        <begin position="447"/>
        <end position="531"/>
    </location>
</feature>
<feature type="compositionally biased region" description="Basic and acidic residues" evidence="1">
    <location>
        <begin position="447"/>
        <end position="457"/>
    </location>
</feature>
<gene>
    <name evidence="3" type="ORF">K457DRAFT_19463</name>
</gene>
<feature type="compositionally biased region" description="Low complexity" evidence="1">
    <location>
        <begin position="458"/>
        <end position="475"/>
    </location>
</feature>
<protein>
    <submittedName>
        <fullName evidence="3">Uncharacterized protein</fullName>
    </submittedName>
</protein>
<keyword evidence="4" id="KW-1185">Reference proteome</keyword>
<feature type="transmembrane region" description="Helical" evidence="2">
    <location>
        <begin position="418"/>
        <end position="437"/>
    </location>
</feature>
<reference evidence="3 4" key="1">
    <citation type="submission" date="2016-05" db="EMBL/GenBank/DDBJ databases">
        <title>Genome sequencing reveals origins of a unique bacterial endosymbiosis in the earliest lineages of terrestrial Fungi.</title>
        <authorList>
            <consortium name="DOE Joint Genome Institute"/>
            <person name="Uehling J."/>
            <person name="Gryganskyi A."/>
            <person name="Hameed K."/>
            <person name="Tschaplinski T."/>
            <person name="Misztal P."/>
            <person name="Wu S."/>
            <person name="Desiro A."/>
            <person name="Vande Pol N."/>
            <person name="Du Z.-Y."/>
            <person name="Zienkiewicz A."/>
            <person name="Zienkiewicz K."/>
            <person name="Morin E."/>
            <person name="Tisserant E."/>
            <person name="Splivallo R."/>
            <person name="Hainaut M."/>
            <person name="Henrissat B."/>
            <person name="Ohm R."/>
            <person name="Kuo A."/>
            <person name="Yan J."/>
            <person name="Lipzen A."/>
            <person name="Nolan M."/>
            <person name="Labutti K."/>
            <person name="Barry K."/>
            <person name="Goldstein A."/>
            <person name="Labbe J."/>
            <person name="Schadt C."/>
            <person name="Tuskan G."/>
            <person name="Grigoriev I."/>
            <person name="Martin F."/>
            <person name="Vilgalys R."/>
            <person name="Bonito G."/>
        </authorList>
    </citation>
    <scope>NUCLEOTIDE SEQUENCE [LARGE SCALE GENOMIC DNA]</scope>
    <source>
        <strain evidence="3 4">AG-77</strain>
    </source>
</reference>
<evidence type="ECO:0000313" key="3">
    <source>
        <dbReference type="EMBL" id="OAQ29047.1"/>
    </source>
</evidence>
<organism evidence="3 4">
    <name type="scientific">Linnemannia elongata AG-77</name>
    <dbReference type="NCBI Taxonomy" id="1314771"/>
    <lineage>
        <taxon>Eukaryota</taxon>
        <taxon>Fungi</taxon>
        <taxon>Fungi incertae sedis</taxon>
        <taxon>Mucoromycota</taxon>
        <taxon>Mortierellomycotina</taxon>
        <taxon>Mortierellomycetes</taxon>
        <taxon>Mortierellales</taxon>
        <taxon>Mortierellaceae</taxon>
        <taxon>Linnemannia</taxon>
    </lineage>
</organism>